<evidence type="ECO:0000313" key="4">
    <source>
        <dbReference type="EMBL" id="ODM89541.1"/>
    </source>
</evidence>
<dbReference type="STRING" id="48709.A0A1D2M9D2"/>
<feature type="repeat" description="WD" evidence="3">
    <location>
        <begin position="44"/>
        <end position="85"/>
    </location>
</feature>
<keyword evidence="1 3" id="KW-0853">WD repeat</keyword>
<dbReference type="OrthoDB" id="674604at2759"/>
<comment type="caution">
    <text evidence="4">The sequence shown here is derived from an EMBL/GenBank/DDBJ whole genome shotgun (WGS) entry which is preliminary data.</text>
</comment>
<reference evidence="4 5" key="1">
    <citation type="journal article" date="2016" name="Genome Biol. Evol.">
        <title>Gene Family Evolution Reflects Adaptation to Soil Environmental Stressors in the Genome of the Collembolan Orchesella cincta.</title>
        <authorList>
            <person name="Faddeeva-Vakhrusheva A."/>
            <person name="Derks M.F."/>
            <person name="Anvar S.Y."/>
            <person name="Agamennone V."/>
            <person name="Suring W."/>
            <person name="Smit S."/>
            <person name="van Straalen N.M."/>
            <person name="Roelofs D."/>
        </authorList>
    </citation>
    <scope>NUCLEOTIDE SEQUENCE [LARGE SCALE GENOMIC DNA]</scope>
    <source>
        <tissue evidence="4">Mixed pool</tissue>
    </source>
</reference>
<dbReference type="AlphaFoldDB" id="A0A1D2M9D2"/>
<dbReference type="Gene3D" id="2.130.10.10">
    <property type="entry name" value="YVTN repeat-like/Quinoprotein amine dehydrogenase"/>
    <property type="match status" value="1"/>
</dbReference>
<sequence length="114" mass="12904">MSIKLWELTGYECVKTMRGHDHNVSTAFRPLTKLSSSPFCGGTFDGHREWIRMVRLNQNGTLLAPCSNDQTILVWVTNSRECKMEFRNNEHVVKCITWASQNATLATPLCIATS</sequence>
<feature type="non-terminal residue" evidence="4">
    <location>
        <position position="114"/>
    </location>
</feature>
<name>A0A1D2M9D2_ORCCI</name>
<keyword evidence="2" id="KW-0677">Repeat</keyword>
<dbReference type="PROSITE" id="PS50294">
    <property type="entry name" value="WD_REPEATS_REGION"/>
    <property type="match status" value="1"/>
</dbReference>
<evidence type="ECO:0000313" key="5">
    <source>
        <dbReference type="Proteomes" id="UP000094527"/>
    </source>
</evidence>
<protein>
    <submittedName>
        <fullName evidence="4">Lissencephaly-1 A</fullName>
    </submittedName>
</protein>
<dbReference type="SUPFAM" id="SSF50978">
    <property type="entry name" value="WD40 repeat-like"/>
    <property type="match status" value="1"/>
</dbReference>
<dbReference type="PANTHER" id="PTHR19848">
    <property type="entry name" value="WD40 REPEAT PROTEIN"/>
    <property type="match status" value="1"/>
</dbReference>
<dbReference type="Proteomes" id="UP000094527">
    <property type="component" value="Unassembled WGS sequence"/>
</dbReference>
<evidence type="ECO:0000256" key="2">
    <source>
        <dbReference type="ARBA" id="ARBA00022737"/>
    </source>
</evidence>
<dbReference type="Pfam" id="PF00400">
    <property type="entry name" value="WD40"/>
    <property type="match status" value="1"/>
</dbReference>
<organism evidence="4 5">
    <name type="scientific">Orchesella cincta</name>
    <name type="common">Springtail</name>
    <name type="synonym">Podura cincta</name>
    <dbReference type="NCBI Taxonomy" id="48709"/>
    <lineage>
        <taxon>Eukaryota</taxon>
        <taxon>Metazoa</taxon>
        <taxon>Ecdysozoa</taxon>
        <taxon>Arthropoda</taxon>
        <taxon>Hexapoda</taxon>
        <taxon>Collembola</taxon>
        <taxon>Entomobryomorpha</taxon>
        <taxon>Entomobryoidea</taxon>
        <taxon>Orchesellidae</taxon>
        <taxon>Orchesellinae</taxon>
        <taxon>Orchesella</taxon>
    </lineage>
</organism>
<evidence type="ECO:0000256" key="3">
    <source>
        <dbReference type="PROSITE-ProRule" id="PRU00221"/>
    </source>
</evidence>
<keyword evidence="5" id="KW-1185">Reference proteome</keyword>
<dbReference type="InterPro" id="IPR015943">
    <property type="entry name" value="WD40/YVTN_repeat-like_dom_sf"/>
</dbReference>
<proteinExistence type="predicted"/>
<accession>A0A1D2M9D2</accession>
<evidence type="ECO:0000256" key="1">
    <source>
        <dbReference type="ARBA" id="ARBA00022574"/>
    </source>
</evidence>
<gene>
    <name evidence="4" type="ORF">Ocin01_17141</name>
</gene>
<dbReference type="PANTHER" id="PTHR19848:SF8">
    <property type="entry name" value="F-BOX AND WD REPEAT DOMAIN CONTAINING 7"/>
    <property type="match status" value="1"/>
</dbReference>
<dbReference type="EMBL" id="LJIJ01002557">
    <property type="protein sequence ID" value="ODM89541.1"/>
    <property type="molecule type" value="Genomic_DNA"/>
</dbReference>
<dbReference type="InterPro" id="IPR001680">
    <property type="entry name" value="WD40_rpt"/>
</dbReference>
<dbReference type="PROSITE" id="PS50082">
    <property type="entry name" value="WD_REPEATS_2"/>
    <property type="match status" value="1"/>
</dbReference>
<dbReference type="InterPro" id="IPR036322">
    <property type="entry name" value="WD40_repeat_dom_sf"/>
</dbReference>